<evidence type="ECO:0000259" key="10">
    <source>
        <dbReference type="PROSITE" id="PS50011"/>
    </source>
</evidence>
<keyword evidence="2 11" id="KW-0723">Serine/threonine-protein kinase</keyword>
<dbReference type="InterPro" id="IPR051334">
    <property type="entry name" value="SRPK"/>
</dbReference>
<evidence type="ECO:0000256" key="3">
    <source>
        <dbReference type="ARBA" id="ARBA00022679"/>
    </source>
</evidence>
<dbReference type="EC" id="2.7.11.1" evidence="1"/>
<keyword evidence="12" id="KW-1185">Reference proteome</keyword>
<feature type="compositionally biased region" description="Basic residues" evidence="9">
    <location>
        <begin position="844"/>
        <end position="857"/>
    </location>
</feature>
<dbReference type="SUPFAM" id="SSF56112">
    <property type="entry name" value="Protein kinase-like (PK-like)"/>
    <property type="match status" value="1"/>
</dbReference>
<comment type="catalytic activity">
    <reaction evidence="7">
        <text>L-threonyl-[protein] + ATP = O-phospho-L-threonyl-[protein] + ADP + H(+)</text>
        <dbReference type="Rhea" id="RHEA:46608"/>
        <dbReference type="Rhea" id="RHEA-COMP:11060"/>
        <dbReference type="Rhea" id="RHEA-COMP:11605"/>
        <dbReference type="ChEBI" id="CHEBI:15378"/>
        <dbReference type="ChEBI" id="CHEBI:30013"/>
        <dbReference type="ChEBI" id="CHEBI:30616"/>
        <dbReference type="ChEBI" id="CHEBI:61977"/>
        <dbReference type="ChEBI" id="CHEBI:456216"/>
        <dbReference type="EC" id="2.7.11.1"/>
    </reaction>
</comment>
<feature type="region of interest" description="Disordered" evidence="9">
    <location>
        <begin position="365"/>
        <end position="385"/>
    </location>
</feature>
<dbReference type="GO" id="GO:0004674">
    <property type="term" value="F:protein serine/threonine kinase activity"/>
    <property type="evidence" value="ECO:0007669"/>
    <property type="project" value="UniProtKB-KW"/>
</dbReference>
<comment type="catalytic activity">
    <reaction evidence="8">
        <text>L-seryl-[protein] + ATP = O-phospho-L-seryl-[protein] + ADP + H(+)</text>
        <dbReference type="Rhea" id="RHEA:17989"/>
        <dbReference type="Rhea" id="RHEA-COMP:9863"/>
        <dbReference type="Rhea" id="RHEA-COMP:11604"/>
        <dbReference type="ChEBI" id="CHEBI:15378"/>
        <dbReference type="ChEBI" id="CHEBI:29999"/>
        <dbReference type="ChEBI" id="CHEBI:30616"/>
        <dbReference type="ChEBI" id="CHEBI:83421"/>
        <dbReference type="ChEBI" id="CHEBI:456216"/>
        <dbReference type="EC" id="2.7.11.1"/>
    </reaction>
</comment>
<dbReference type="InterPro" id="IPR011009">
    <property type="entry name" value="Kinase-like_dom_sf"/>
</dbReference>
<evidence type="ECO:0000313" key="12">
    <source>
        <dbReference type="Proteomes" id="UP001437256"/>
    </source>
</evidence>
<name>A0ABR2Z8V2_9AGAR</name>
<organism evidence="11 12">
    <name type="scientific">Marasmius tenuissimus</name>
    <dbReference type="NCBI Taxonomy" id="585030"/>
    <lineage>
        <taxon>Eukaryota</taxon>
        <taxon>Fungi</taxon>
        <taxon>Dikarya</taxon>
        <taxon>Basidiomycota</taxon>
        <taxon>Agaricomycotina</taxon>
        <taxon>Agaricomycetes</taxon>
        <taxon>Agaricomycetidae</taxon>
        <taxon>Agaricales</taxon>
        <taxon>Marasmiineae</taxon>
        <taxon>Marasmiaceae</taxon>
        <taxon>Marasmius</taxon>
    </lineage>
</organism>
<dbReference type="Gene3D" id="3.30.200.20">
    <property type="entry name" value="Phosphorylase Kinase, domain 1"/>
    <property type="match status" value="1"/>
</dbReference>
<feature type="compositionally biased region" description="Low complexity" evidence="9">
    <location>
        <begin position="455"/>
        <end position="485"/>
    </location>
</feature>
<evidence type="ECO:0000256" key="2">
    <source>
        <dbReference type="ARBA" id="ARBA00022527"/>
    </source>
</evidence>
<dbReference type="InterPro" id="IPR008271">
    <property type="entry name" value="Ser/Thr_kinase_AS"/>
</dbReference>
<feature type="domain" description="Protein kinase" evidence="10">
    <location>
        <begin position="110"/>
        <end position="669"/>
    </location>
</feature>
<feature type="region of interest" description="Disordered" evidence="9">
    <location>
        <begin position="1"/>
        <end position="126"/>
    </location>
</feature>
<feature type="compositionally biased region" description="Low complexity" evidence="9">
    <location>
        <begin position="338"/>
        <end position="352"/>
    </location>
</feature>
<protein>
    <recommendedName>
        <fullName evidence="1">non-specific serine/threonine protein kinase</fullName>
        <ecNumber evidence="1">2.7.11.1</ecNumber>
    </recommendedName>
</protein>
<keyword evidence="6" id="KW-0067">ATP-binding</keyword>
<feature type="compositionally biased region" description="Low complexity" evidence="9">
    <location>
        <begin position="791"/>
        <end position="815"/>
    </location>
</feature>
<feature type="compositionally biased region" description="Low complexity" evidence="9">
    <location>
        <begin position="365"/>
        <end position="382"/>
    </location>
</feature>
<evidence type="ECO:0000256" key="5">
    <source>
        <dbReference type="ARBA" id="ARBA00022777"/>
    </source>
</evidence>
<keyword evidence="3 11" id="KW-0808">Transferase</keyword>
<proteinExistence type="predicted"/>
<feature type="compositionally biased region" description="Gly residues" evidence="9">
    <location>
        <begin position="17"/>
        <end position="38"/>
    </location>
</feature>
<feature type="compositionally biased region" description="Polar residues" evidence="9">
    <location>
        <begin position="54"/>
        <end position="83"/>
    </location>
</feature>
<feature type="compositionally biased region" description="Basic and acidic residues" evidence="9">
    <location>
        <begin position="434"/>
        <end position="443"/>
    </location>
</feature>
<feature type="region of interest" description="Disordered" evidence="9">
    <location>
        <begin position="420"/>
        <end position="495"/>
    </location>
</feature>
<feature type="compositionally biased region" description="Basic and acidic residues" evidence="9">
    <location>
        <begin position="687"/>
        <end position="713"/>
    </location>
</feature>
<feature type="compositionally biased region" description="Basic and acidic residues" evidence="9">
    <location>
        <begin position="756"/>
        <end position="767"/>
    </location>
</feature>
<evidence type="ECO:0000256" key="7">
    <source>
        <dbReference type="ARBA" id="ARBA00047899"/>
    </source>
</evidence>
<dbReference type="PANTHER" id="PTHR47634:SF9">
    <property type="entry name" value="PROTEIN KINASE DOMAIN-CONTAINING PROTEIN-RELATED"/>
    <property type="match status" value="1"/>
</dbReference>
<dbReference type="PANTHER" id="PTHR47634">
    <property type="entry name" value="PROTEIN KINASE DOMAIN-CONTAINING PROTEIN-RELATED"/>
    <property type="match status" value="1"/>
</dbReference>
<gene>
    <name evidence="11" type="primary">SKY1_3</name>
    <name evidence="11" type="ORF">AAF712_015222</name>
</gene>
<dbReference type="InterPro" id="IPR000719">
    <property type="entry name" value="Prot_kinase_dom"/>
</dbReference>
<evidence type="ECO:0000313" key="11">
    <source>
        <dbReference type="EMBL" id="KAL0058112.1"/>
    </source>
</evidence>
<feature type="region of interest" description="Disordered" evidence="9">
    <location>
        <begin position="687"/>
        <end position="857"/>
    </location>
</feature>
<evidence type="ECO:0000256" key="6">
    <source>
        <dbReference type="ARBA" id="ARBA00022840"/>
    </source>
</evidence>
<evidence type="ECO:0000256" key="1">
    <source>
        <dbReference type="ARBA" id="ARBA00012513"/>
    </source>
</evidence>
<dbReference type="SMART" id="SM00220">
    <property type="entry name" value="S_TKc"/>
    <property type="match status" value="1"/>
</dbReference>
<sequence length="857" mass="92251">MSHNNSKGNKNNKNRGHGQGYDKGSGNGKGGGGQGNSGGKPRNSGSGAGHGQQHAKNTNYSSTTHYQPQSHSNQNSTGSRTSGSYSSHSSHYSQQHHQSQHYNYYDPGSYGTGSSPGSGSAASIMTEDEEDWEDYVKGGYHPVSIGDEFRHDRHVALKVVKSAPRYTETALDEIKLLQRLITSSTPPTPDNPGPSQTHPGRSHVISFLDHFRHKGPNGTHVCMVFEVLGENLLGLIRRFQTRGVPMPLVKQIAKQVLLGLDYMHRCCGVIHTDLKPENVLISIDNVEDIIRAELAANPPVYLSSQDQHHPTVPQNSKLTGVPPSKGRGGNQTPRITGSQPLPSPSSSYGSLRSLVTGSLSSASISAMTSGSAGTSPTSGGLAPPTGGMAIDKFSFGMTPIPVATSGKGTEKDVADVAEGVGGVSIRGDSASGSREGDKGKGTEDEGEGEEGIIFGKKSQSASGKGKSLLTQQAPERPAEAPQASQSGQSPAEVGSETEFYDLAEKITVKIADLGNATWTEHHFTDDIQTRQYRCLEVILGSKWGTSADVWSVACVIFELITGGDYLFDPASGSRYSKDDDHIAQIIELMGPIPPAISLMGKYSTEFFSRKGELRHIQKLRYWPLDNVLHDKYLFPRDQAEEVASFLNPMLRVDPERRARAGEMVAHRWLEGVDVEGEEDVRRRLREMEQERERKEREAREKEEREQEERERLEAGVADESSAEGQSEEVDQIEAQPAMQELRSERDETPSVLQNEMEVKMDALKTVEDTDVGQPEDAPMAEEPKEVEVEEAAAAAAAPEAEASPLPTTTGPPMTTSHDEAVVLNPGAPSDAAARGGGGGNRGARGGRGKGRGGRGKK</sequence>
<feature type="compositionally biased region" description="Gly residues" evidence="9">
    <location>
        <begin position="834"/>
        <end position="843"/>
    </location>
</feature>
<evidence type="ECO:0000256" key="8">
    <source>
        <dbReference type="ARBA" id="ARBA00048679"/>
    </source>
</evidence>
<dbReference type="Pfam" id="PF00069">
    <property type="entry name" value="Pkinase"/>
    <property type="match status" value="2"/>
</dbReference>
<dbReference type="Proteomes" id="UP001437256">
    <property type="component" value="Unassembled WGS sequence"/>
</dbReference>
<dbReference type="PROSITE" id="PS50011">
    <property type="entry name" value="PROTEIN_KINASE_DOM"/>
    <property type="match status" value="1"/>
</dbReference>
<dbReference type="PROSITE" id="PS00108">
    <property type="entry name" value="PROTEIN_KINASE_ST"/>
    <property type="match status" value="1"/>
</dbReference>
<keyword evidence="5 11" id="KW-0418">Kinase</keyword>
<evidence type="ECO:0000256" key="9">
    <source>
        <dbReference type="SAM" id="MobiDB-lite"/>
    </source>
</evidence>
<comment type="caution">
    <text evidence="11">The sequence shown here is derived from an EMBL/GenBank/DDBJ whole genome shotgun (WGS) entry which is preliminary data.</text>
</comment>
<evidence type="ECO:0000256" key="4">
    <source>
        <dbReference type="ARBA" id="ARBA00022741"/>
    </source>
</evidence>
<reference evidence="11 12" key="1">
    <citation type="submission" date="2024-05" db="EMBL/GenBank/DDBJ databases">
        <title>A draft genome resource for the thread blight pathogen Marasmius tenuissimus strain MS-2.</title>
        <authorList>
            <person name="Yulfo-Soto G.E."/>
            <person name="Baruah I.K."/>
            <person name="Amoako-Attah I."/>
            <person name="Bukari Y."/>
            <person name="Meinhardt L.W."/>
            <person name="Bailey B.A."/>
            <person name="Cohen S.P."/>
        </authorList>
    </citation>
    <scope>NUCLEOTIDE SEQUENCE [LARGE SCALE GENOMIC DNA]</scope>
    <source>
        <strain evidence="11 12">MS-2</strain>
    </source>
</reference>
<keyword evidence="4" id="KW-0547">Nucleotide-binding</keyword>
<feature type="compositionally biased region" description="Low complexity" evidence="9">
    <location>
        <begin position="84"/>
        <end position="109"/>
    </location>
</feature>
<dbReference type="EMBL" id="JBBXMP010000362">
    <property type="protein sequence ID" value="KAL0058112.1"/>
    <property type="molecule type" value="Genomic_DNA"/>
</dbReference>
<accession>A0ABR2Z8V2</accession>
<dbReference type="Gene3D" id="1.10.510.10">
    <property type="entry name" value="Transferase(Phosphotransferase) domain 1"/>
    <property type="match status" value="2"/>
</dbReference>
<feature type="region of interest" description="Disordered" evidence="9">
    <location>
        <begin position="302"/>
        <end position="352"/>
    </location>
</feature>